<feature type="domain" description="NodB homology" evidence="3">
    <location>
        <begin position="192"/>
        <end position="375"/>
    </location>
</feature>
<dbReference type="PROSITE" id="PS51677">
    <property type="entry name" value="NODB"/>
    <property type="match status" value="1"/>
</dbReference>
<keyword evidence="5" id="KW-1185">Reference proteome</keyword>
<sequence length="391" mass="44098">MRWRWGIPFIVVLAMLLTILPVHAAVINEGGADPIWIAVNDELLTFPDAQPELHDGVTYAPVRFVAEAMHANLQWVPGTNITQVYKNGRHVTFDTPHSVVKTDDGTNHEVPLYIQNDRLMAPTRLLSEGLGYTVSYLESGPITRIKDSTAKRSDEELASIYQDRIDQEKAKWEEEHKPPQPPPVPEPPKPDKVVYLTFDDGPNEYTARILDTLKSAGVTATFFVLGPQIQSHQDLAKRMVEDGYSVGLHGMTHDSSKIYRSAQTVVNEMEDCNTILTNVTGLRSAIMRVPYGSKPWMPQNYRDATVNAGYHMWDWNVDSYDSKSATRTAQETYGEVTRQVPGKKEAVILMHDKKTTADALPNIIQWLKDNGYSFERIYGSTPPVNFWNDAR</sequence>
<dbReference type="Proteomes" id="UP000602284">
    <property type="component" value="Unassembled WGS sequence"/>
</dbReference>
<evidence type="ECO:0000313" key="5">
    <source>
        <dbReference type="Proteomes" id="UP000602284"/>
    </source>
</evidence>
<dbReference type="PANTHER" id="PTHR10587">
    <property type="entry name" value="GLYCOSYL TRANSFERASE-RELATED"/>
    <property type="match status" value="1"/>
</dbReference>
<reference evidence="4 5" key="1">
    <citation type="submission" date="2021-01" db="EMBL/GenBank/DDBJ databases">
        <title>Tumebacillus sp. strain ITR2 16S ribosomal RNA gene Genome sequencing and assembly.</title>
        <authorList>
            <person name="Kang M."/>
        </authorList>
    </citation>
    <scope>NUCLEOTIDE SEQUENCE [LARGE SCALE GENOMIC DNA]</scope>
    <source>
        <strain evidence="4 5">ITR2</strain>
    </source>
</reference>
<accession>A0ABS1J4G8</accession>
<feature type="region of interest" description="Disordered" evidence="1">
    <location>
        <begin position="171"/>
        <end position="191"/>
    </location>
</feature>
<organism evidence="4 5">
    <name type="scientific">Tumebacillus amylolyticus</name>
    <dbReference type="NCBI Taxonomy" id="2801339"/>
    <lineage>
        <taxon>Bacteria</taxon>
        <taxon>Bacillati</taxon>
        <taxon>Bacillota</taxon>
        <taxon>Bacilli</taxon>
        <taxon>Bacillales</taxon>
        <taxon>Alicyclobacillaceae</taxon>
        <taxon>Tumebacillus</taxon>
    </lineage>
</organism>
<dbReference type="Pfam" id="PF07833">
    <property type="entry name" value="Cu_amine_oxidN1"/>
    <property type="match status" value="1"/>
</dbReference>
<dbReference type="SUPFAM" id="SSF55383">
    <property type="entry name" value="Copper amine oxidase, domain N"/>
    <property type="match status" value="1"/>
</dbReference>
<dbReference type="InterPro" id="IPR002509">
    <property type="entry name" value="NODB_dom"/>
</dbReference>
<dbReference type="EMBL" id="JAEQNB010000001">
    <property type="protein sequence ID" value="MBL0385080.1"/>
    <property type="molecule type" value="Genomic_DNA"/>
</dbReference>
<protein>
    <submittedName>
        <fullName evidence="4">Polysaccharide deacetylase family protein</fullName>
    </submittedName>
</protein>
<dbReference type="SUPFAM" id="SSF88713">
    <property type="entry name" value="Glycoside hydrolase/deacetylase"/>
    <property type="match status" value="1"/>
</dbReference>
<dbReference type="InterPro" id="IPR012854">
    <property type="entry name" value="Cu_amine_oxidase-like_N"/>
</dbReference>
<dbReference type="InterPro" id="IPR011330">
    <property type="entry name" value="Glyco_hydro/deAcase_b/a-brl"/>
</dbReference>
<proteinExistence type="predicted"/>
<feature type="signal peptide" evidence="2">
    <location>
        <begin position="1"/>
        <end position="24"/>
    </location>
</feature>
<dbReference type="InterPro" id="IPR036582">
    <property type="entry name" value="Mao_N_sf"/>
</dbReference>
<dbReference type="CDD" id="cd10944">
    <property type="entry name" value="CE4_SmPgdA_like"/>
    <property type="match status" value="1"/>
</dbReference>
<dbReference type="InterPro" id="IPR050248">
    <property type="entry name" value="Polysacc_deacetylase_ArnD"/>
</dbReference>
<dbReference type="Gene3D" id="3.30.457.10">
    <property type="entry name" value="Copper amine oxidase-like, N-terminal domain"/>
    <property type="match status" value="1"/>
</dbReference>
<name>A0ABS1J4G8_9BACL</name>
<dbReference type="PANTHER" id="PTHR10587:SF125">
    <property type="entry name" value="POLYSACCHARIDE DEACETYLASE YHEN-RELATED"/>
    <property type="match status" value="1"/>
</dbReference>
<dbReference type="RefSeq" id="WP_201630200.1">
    <property type="nucleotide sequence ID" value="NZ_JAEQNB010000001.1"/>
</dbReference>
<gene>
    <name evidence="4" type="ORF">JJB07_00350</name>
</gene>
<dbReference type="Pfam" id="PF01522">
    <property type="entry name" value="Polysacc_deac_1"/>
    <property type="match status" value="1"/>
</dbReference>
<evidence type="ECO:0000313" key="4">
    <source>
        <dbReference type="EMBL" id="MBL0385080.1"/>
    </source>
</evidence>
<feature type="chain" id="PRO_5047131871" evidence="2">
    <location>
        <begin position="25"/>
        <end position="391"/>
    </location>
</feature>
<dbReference type="Gene3D" id="3.20.20.370">
    <property type="entry name" value="Glycoside hydrolase/deacetylase"/>
    <property type="match status" value="1"/>
</dbReference>
<keyword evidence="2" id="KW-0732">Signal</keyword>
<evidence type="ECO:0000256" key="2">
    <source>
        <dbReference type="SAM" id="SignalP"/>
    </source>
</evidence>
<comment type="caution">
    <text evidence="4">The sequence shown here is derived from an EMBL/GenBank/DDBJ whole genome shotgun (WGS) entry which is preliminary data.</text>
</comment>
<evidence type="ECO:0000259" key="3">
    <source>
        <dbReference type="PROSITE" id="PS51677"/>
    </source>
</evidence>
<evidence type="ECO:0000256" key="1">
    <source>
        <dbReference type="SAM" id="MobiDB-lite"/>
    </source>
</evidence>